<accession>A0A895YNC9</accession>
<feature type="domain" description="Peptidase S9 prolyl oligopeptidase catalytic" evidence="3">
    <location>
        <begin position="431"/>
        <end position="639"/>
    </location>
</feature>
<dbReference type="InterPro" id="IPR011042">
    <property type="entry name" value="6-blade_b-propeller_TolB-like"/>
</dbReference>
<evidence type="ECO:0000259" key="3">
    <source>
        <dbReference type="Pfam" id="PF00326"/>
    </source>
</evidence>
<dbReference type="EMBL" id="CP070499">
    <property type="protein sequence ID" value="QSB16206.1"/>
    <property type="molecule type" value="Genomic_DNA"/>
</dbReference>
<reference evidence="4" key="1">
    <citation type="submission" date="2021-02" db="EMBL/GenBank/DDBJ databases">
        <title>Natrosporangium hydrolyticum gen. nov., sp. nov, a haloalkaliphilic actinobacterium from a soda solonchak soil.</title>
        <authorList>
            <person name="Sorokin D.Y."/>
            <person name="Khijniak T.V."/>
            <person name="Zakharycheva A.P."/>
            <person name="Boueva O.V."/>
            <person name="Ariskina E.V."/>
            <person name="Hahnke R.L."/>
            <person name="Bunk B."/>
            <person name="Sproer C."/>
            <person name="Schumann P."/>
            <person name="Evtushenko L.I."/>
            <person name="Kublanov I.V."/>
        </authorList>
    </citation>
    <scope>NUCLEOTIDE SEQUENCE</scope>
    <source>
        <strain evidence="4">DSM 106523</strain>
    </source>
</reference>
<dbReference type="Pfam" id="PF00326">
    <property type="entry name" value="Peptidase_S9"/>
    <property type="match status" value="1"/>
</dbReference>
<dbReference type="KEGG" id="nhy:JQS43_07880"/>
<dbReference type="InterPro" id="IPR011659">
    <property type="entry name" value="WD40"/>
</dbReference>
<protein>
    <submittedName>
        <fullName evidence="4">S9 family peptidase</fullName>
    </submittedName>
</protein>
<dbReference type="Gene3D" id="3.40.50.1820">
    <property type="entry name" value="alpha/beta hydrolase"/>
    <property type="match status" value="1"/>
</dbReference>
<keyword evidence="1" id="KW-0378">Hydrolase</keyword>
<sequence>MKPSDISALRAPGRPTLSPDGRFAAVAVRYPDLDADEYVSYLWLVPTDGSAPARQLTYGGRDTEPVWSPDGRWLAYLRAERDQAGPAGKPQLWLLPVDGGEPRRVTEHPLGVSGPVWSPDSTRLAYSARVPEPGRYGTDEQVSPAAEPPRRITTLRYRMDDLGFLTDRRNHVFVVEVTGGPPVQVTDGDADHTGADWSPTGELLTFAAARHETAGDDLRSDIWVCRPDGTELRGLTDGGFAAGSPRFGPDGESVYFTAVPEPERSVVSRHVGLWAVPVAGDQAPRQLSDQEWHNLARPAGMITTTPEGVLFTEEHRGAIRLLRFGFQGGEPAVLVDGERQVIGVAHAAGTTVVSVTEPANPGELAVVQGGALKTLTAFNEDGAVPVRPMVELNAAAPDGYPVHGWVLRPDGAGPHPVLLLIHGGPFFQYGWQLFDEAQVYANAGYAVVMGNPRGSAGYGEAHGQAVLGNVGEVSATDLLALLDAALAEDDSLDPGRVGVMGGSHGGFMTTWLAARHGDRFRAAISERAVNAIDSFTGSSDIGWFFADSLYGPELAQQQAQSPLTYADQIDLPMLIIHSEQDWRCPIEQAQRLYVALKRRGVPVEMLLFPGEGHEMSRTGRPKHRLARFEAILDWWGRHL</sequence>
<keyword evidence="2" id="KW-0720">Serine protease</keyword>
<dbReference type="PANTHER" id="PTHR42776:SF27">
    <property type="entry name" value="DIPEPTIDYL PEPTIDASE FAMILY MEMBER 6"/>
    <property type="match status" value="1"/>
</dbReference>
<dbReference type="SUPFAM" id="SSF82171">
    <property type="entry name" value="DPP6 N-terminal domain-like"/>
    <property type="match status" value="1"/>
</dbReference>
<evidence type="ECO:0000313" key="5">
    <source>
        <dbReference type="Proteomes" id="UP000662857"/>
    </source>
</evidence>
<dbReference type="InterPro" id="IPR001375">
    <property type="entry name" value="Peptidase_S9_cat"/>
</dbReference>
<dbReference type="GO" id="GO:0004252">
    <property type="term" value="F:serine-type endopeptidase activity"/>
    <property type="evidence" value="ECO:0007669"/>
    <property type="project" value="TreeGrafter"/>
</dbReference>
<gene>
    <name evidence="4" type="ORF">JQS43_07880</name>
</gene>
<dbReference type="InterPro" id="IPR029058">
    <property type="entry name" value="AB_hydrolase_fold"/>
</dbReference>
<name>A0A895YNC9_9ACTN</name>
<evidence type="ECO:0000256" key="2">
    <source>
        <dbReference type="ARBA" id="ARBA00022825"/>
    </source>
</evidence>
<evidence type="ECO:0000313" key="4">
    <source>
        <dbReference type="EMBL" id="QSB16206.1"/>
    </source>
</evidence>
<organism evidence="4 5">
    <name type="scientific">Natronosporangium hydrolyticum</name>
    <dbReference type="NCBI Taxonomy" id="2811111"/>
    <lineage>
        <taxon>Bacteria</taxon>
        <taxon>Bacillati</taxon>
        <taxon>Actinomycetota</taxon>
        <taxon>Actinomycetes</taxon>
        <taxon>Micromonosporales</taxon>
        <taxon>Micromonosporaceae</taxon>
        <taxon>Natronosporangium</taxon>
    </lineage>
</organism>
<dbReference type="RefSeq" id="WP_239678410.1">
    <property type="nucleotide sequence ID" value="NZ_CP070499.1"/>
</dbReference>
<proteinExistence type="predicted"/>
<dbReference type="PANTHER" id="PTHR42776">
    <property type="entry name" value="SERINE PEPTIDASE S9 FAMILY MEMBER"/>
    <property type="match status" value="1"/>
</dbReference>
<dbReference type="Gene3D" id="2.120.10.30">
    <property type="entry name" value="TolB, C-terminal domain"/>
    <property type="match status" value="2"/>
</dbReference>
<dbReference type="AlphaFoldDB" id="A0A895YNC9"/>
<dbReference type="Proteomes" id="UP000662857">
    <property type="component" value="Chromosome"/>
</dbReference>
<dbReference type="Pfam" id="PF07676">
    <property type="entry name" value="PD40"/>
    <property type="match status" value="3"/>
</dbReference>
<dbReference type="GO" id="GO:0006508">
    <property type="term" value="P:proteolysis"/>
    <property type="evidence" value="ECO:0007669"/>
    <property type="project" value="InterPro"/>
</dbReference>
<keyword evidence="2" id="KW-0645">Protease</keyword>
<keyword evidence="5" id="KW-1185">Reference proteome</keyword>
<evidence type="ECO:0000256" key="1">
    <source>
        <dbReference type="ARBA" id="ARBA00022801"/>
    </source>
</evidence>
<dbReference type="SUPFAM" id="SSF53474">
    <property type="entry name" value="alpha/beta-Hydrolases"/>
    <property type="match status" value="1"/>
</dbReference>